<evidence type="ECO:0000256" key="1">
    <source>
        <dbReference type="ARBA" id="ARBA00002286"/>
    </source>
</evidence>
<accession>A0A1C5IJ88</accession>
<dbReference type="InterPro" id="IPR048020">
    <property type="entry name" value="Transpos_IS3"/>
</dbReference>
<proteinExistence type="predicted"/>
<sequence length="285" mass="31552">MDAHKEQFGGVEPICRVLTGHGMKIAASTYYKAKALPPSSRAVRDAETLAEIRRVYQANYGVYGVRKIWAALRRDGHRVARCTVERLMREAGLAGVVRGKKIRTTIADPRADRAADLVQRDFTAAAPNRCWVADFTHVATFAGVVYVAFVVDVYSRAIVGWSAATTKHTTLVLDALDMGLWRRDRDGRPVEAGLIHHSDAGSQYTSFRFTTHLVSAGIDASIGTVGDALDNALMESTIGLYKTELIKPGRPWRSLAQVELATAEWVDWYNHRRRGTPSMSRRLPG</sequence>
<dbReference type="GO" id="GO:0015074">
    <property type="term" value="P:DNA integration"/>
    <property type="evidence" value="ECO:0007669"/>
    <property type="project" value="InterPro"/>
</dbReference>
<dbReference type="InterPro" id="IPR025948">
    <property type="entry name" value="HTH-like_dom"/>
</dbReference>
<keyword evidence="4" id="KW-1185">Reference proteome</keyword>
<evidence type="ECO:0000313" key="3">
    <source>
        <dbReference type="EMBL" id="SCG58089.1"/>
    </source>
</evidence>
<dbReference type="NCBIfam" id="NF033516">
    <property type="entry name" value="transpos_IS3"/>
    <property type="match status" value="1"/>
</dbReference>
<dbReference type="Gene3D" id="3.30.420.10">
    <property type="entry name" value="Ribonuclease H-like superfamily/Ribonuclease H"/>
    <property type="match status" value="1"/>
</dbReference>
<dbReference type="InterPro" id="IPR036397">
    <property type="entry name" value="RNaseH_sf"/>
</dbReference>
<reference evidence="3 4" key="1">
    <citation type="submission" date="2016-06" db="EMBL/GenBank/DDBJ databases">
        <authorList>
            <person name="Kjaerup R.B."/>
            <person name="Dalgaard T.S."/>
            <person name="Juul-Madsen H.R."/>
        </authorList>
    </citation>
    <scope>NUCLEOTIDE SEQUENCE [LARGE SCALE GENOMIC DNA]</scope>
    <source>
        <strain evidence="3 4">DSM 43904</strain>
    </source>
</reference>
<dbReference type="PANTHER" id="PTHR46889">
    <property type="entry name" value="TRANSPOSASE INSF FOR INSERTION SEQUENCE IS3B-RELATED"/>
    <property type="match status" value="1"/>
</dbReference>
<dbReference type="InterPro" id="IPR050900">
    <property type="entry name" value="Transposase_IS3/IS150/IS904"/>
</dbReference>
<name>A0A1C5IJ88_9ACTN</name>
<dbReference type="EMBL" id="LT607750">
    <property type="protein sequence ID" value="SCG58089.1"/>
    <property type="molecule type" value="Genomic_DNA"/>
</dbReference>
<dbReference type="Pfam" id="PF13333">
    <property type="entry name" value="rve_2"/>
    <property type="match status" value="1"/>
</dbReference>
<comment type="function">
    <text evidence="1">Involved in the transposition of the insertion sequence.</text>
</comment>
<dbReference type="InterPro" id="IPR012337">
    <property type="entry name" value="RNaseH-like_sf"/>
</dbReference>
<organism evidence="3 4">
    <name type="scientific">Micromonospora echinaurantiaca</name>
    <dbReference type="NCBI Taxonomy" id="47857"/>
    <lineage>
        <taxon>Bacteria</taxon>
        <taxon>Bacillati</taxon>
        <taxon>Actinomycetota</taxon>
        <taxon>Actinomycetes</taxon>
        <taxon>Micromonosporales</taxon>
        <taxon>Micromonosporaceae</taxon>
        <taxon>Micromonospora</taxon>
    </lineage>
</organism>
<dbReference type="Proteomes" id="UP000198217">
    <property type="component" value="Chromosome I"/>
</dbReference>
<dbReference type="GO" id="GO:0003676">
    <property type="term" value="F:nucleic acid binding"/>
    <property type="evidence" value="ECO:0007669"/>
    <property type="project" value="InterPro"/>
</dbReference>
<protein>
    <submittedName>
        <fullName evidence="3">Putative transposase</fullName>
    </submittedName>
</protein>
<feature type="domain" description="Integrase catalytic" evidence="2">
    <location>
        <begin position="123"/>
        <end position="285"/>
    </location>
</feature>
<dbReference type="Pfam" id="PF13276">
    <property type="entry name" value="HTH_21"/>
    <property type="match status" value="1"/>
</dbReference>
<dbReference type="AlphaFoldDB" id="A0A1C5IJ88"/>
<dbReference type="Pfam" id="PF00665">
    <property type="entry name" value="rve"/>
    <property type="match status" value="1"/>
</dbReference>
<dbReference type="PROSITE" id="PS50994">
    <property type="entry name" value="INTEGRASE"/>
    <property type="match status" value="1"/>
</dbReference>
<dbReference type="PANTHER" id="PTHR46889:SF4">
    <property type="entry name" value="TRANSPOSASE INSO FOR INSERTION SEQUENCE ELEMENT IS911B-RELATED"/>
    <property type="match status" value="1"/>
</dbReference>
<dbReference type="SUPFAM" id="SSF53098">
    <property type="entry name" value="Ribonuclease H-like"/>
    <property type="match status" value="1"/>
</dbReference>
<evidence type="ECO:0000313" key="4">
    <source>
        <dbReference type="Proteomes" id="UP000198217"/>
    </source>
</evidence>
<dbReference type="InterPro" id="IPR001584">
    <property type="entry name" value="Integrase_cat-core"/>
</dbReference>
<gene>
    <name evidence="3" type="ORF">GA0070609_3406</name>
</gene>
<evidence type="ECO:0000259" key="2">
    <source>
        <dbReference type="PROSITE" id="PS50994"/>
    </source>
</evidence>